<keyword evidence="9" id="KW-1185">Reference proteome</keyword>
<evidence type="ECO:0000256" key="2">
    <source>
        <dbReference type="ARBA" id="ARBA00022771"/>
    </source>
</evidence>
<dbReference type="InterPro" id="IPR056280">
    <property type="entry name" value="AIPP2-like_SPOC"/>
</dbReference>
<feature type="region of interest" description="Disordered" evidence="6">
    <location>
        <begin position="804"/>
        <end position="837"/>
    </location>
</feature>
<dbReference type="OrthoDB" id="787137at2759"/>
<feature type="region of interest" description="Disordered" evidence="6">
    <location>
        <begin position="307"/>
        <end position="342"/>
    </location>
</feature>
<dbReference type="PANTHER" id="PTHR33304">
    <property type="match status" value="1"/>
</dbReference>
<comment type="caution">
    <text evidence="8">The sequence shown here is derived from an EMBL/GenBank/DDBJ whole genome shotgun (WGS) entry which is preliminary data.</text>
</comment>
<feature type="compositionally biased region" description="Polar residues" evidence="6">
    <location>
        <begin position="821"/>
        <end position="833"/>
    </location>
</feature>
<feature type="compositionally biased region" description="Low complexity" evidence="6">
    <location>
        <begin position="194"/>
        <end position="207"/>
    </location>
</feature>
<feature type="domain" description="AIPP2-like SPOC-like" evidence="7">
    <location>
        <begin position="612"/>
        <end position="765"/>
    </location>
</feature>
<feature type="region of interest" description="Disordered" evidence="6">
    <location>
        <begin position="932"/>
        <end position="957"/>
    </location>
</feature>
<evidence type="ECO:0000256" key="6">
    <source>
        <dbReference type="SAM" id="MobiDB-lite"/>
    </source>
</evidence>
<feature type="region of interest" description="Disordered" evidence="6">
    <location>
        <begin position="141"/>
        <end position="211"/>
    </location>
</feature>
<organism evidence="8 9">
    <name type="scientific">Carnegiea gigantea</name>
    <dbReference type="NCBI Taxonomy" id="171969"/>
    <lineage>
        <taxon>Eukaryota</taxon>
        <taxon>Viridiplantae</taxon>
        <taxon>Streptophyta</taxon>
        <taxon>Embryophyta</taxon>
        <taxon>Tracheophyta</taxon>
        <taxon>Spermatophyta</taxon>
        <taxon>Magnoliopsida</taxon>
        <taxon>eudicotyledons</taxon>
        <taxon>Gunneridae</taxon>
        <taxon>Pentapetalae</taxon>
        <taxon>Caryophyllales</taxon>
        <taxon>Cactineae</taxon>
        <taxon>Cactaceae</taxon>
        <taxon>Cactoideae</taxon>
        <taxon>Echinocereeae</taxon>
        <taxon>Carnegiea</taxon>
    </lineage>
</organism>
<dbReference type="PANTHER" id="PTHR33304:SF9">
    <property type="entry name" value="RING_FYVE_PHD ZINC FINGER SUPERFAMILY PROTEIN"/>
    <property type="match status" value="1"/>
</dbReference>
<proteinExistence type="predicted"/>
<dbReference type="EMBL" id="JAKOGI010000611">
    <property type="protein sequence ID" value="KAJ8432360.1"/>
    <property type="molecule type" value="Genomic_DNA"/>
</dbReference>
<sequence>MLASLHNMNADISIHTVPNSTSYCMRIEMDQVPERDWVCEDCMLMQEPKRLKLTEVERSESTCNPSFLKGTTQGLPTIHSSVWHVDGLKTNHSSKRSCLSAKRPVPDVELKSAPKRRALGKGIQPLTSSHFGGKTLLTRASSMAKSNSRGAQVSSLANRSTVEVVESTSPLPCHKSHQPGSGRQIWPAPKNINPEKSSQPPKSPGSGVRSMLTRASSSKIMNKGKGACYQVACYQVSSSCVQSAKKEKEQEISLLGHRSPKPEQQSQAIKSASIPGGKSQLTRVSSLKIMDKGEGAHFHASSFSVQFAKKDKEQKRSPSGLRLPKPEPQVQELKPSSTPGRKSQLIRLSSLKIMDRGKRESSFGIWFANKEVKQGSPLPGSLSKSKPITNAESGVEVQRIHEVICSGSRTVIDSASHELKNCHGKKLWKSVSSVGDVCSVAAAVSNDCLDHASNAENLRHGNKRNSTEKRSAQLGLPIVDFDAMNGKPSEDKMVSEIIDRPQSSSNDVKHMISKQVNRNSDLKVLGSVACDGRCYENTLVPAPKRLTHLYLTAGESAQEADLRCSSREDDNQVPSSKVPPVDLHDMEKSLALTLADVASLGISAVPESECIWKGAFQLEEGGKLPNYCRGIQAHLSTSASSKVLELVPKFHPELMLKEVPRLDIWPVRFQKNCPTERDIALYFFAEDLLSHAGSYTVLLEGMIRDDLALEANFDGAYFLWDHNVNITFDFTLFSAEIPCHLSCNPLKPSVLLTGWNDLFFLWGVFRVRKVDNHSICISSMSAATLDQGLCTPVTWGALCASEAGSPSASPTSDNSIKRPESANTKARQSSSPTKFMDQSYEHDEVSSAKKCLGTQSCKDNCIAFANDYIEKSSADSTLLSNNFKMEVDPVGYGNLETRIFPFRCLGKDIILSVSDFFQEEKRLDVRRSSFSIESGQSGSSNGAGCAKSDEGQVDQFQDPSSWKTLNLDLSLRPMAEPDIDLDLVLGSPNTKKYEVKLFSDDRNSEHWNISPLLSLGLPCSNG</sequence>
<evidence type="ECO:0000256" key="1">
    <source>
        <dbReference type="ARBA" id="ARBA00022723"/>
    </source>
</evidence>
<keyword evidence="3" id="KW-0862">Zinc</keyword>
<keyword evidence="1" id="KW-0479">Metal-binding</keyword>
<dbReference type="GO" id="GO:0034244">
    <property type="term" value="P:negative regulation of transcription elongation by RNA polymerase II"/>
    <property type="evidence" value="ECO:0007669"/>
    <property type="project" value="InterPro"/>
</dbReference>
<protein>
    <recommendedName>
        <fullName evidence="7">AIPP2-like SPOC-like domain-containing protein</fullName>
    </recommendedName>
</protein>
<accession>A0A9Q1Q8W6</accession>
<evidence type="ECO:0000313" key="9">
    <source>
        <dbReference type="Proteomes" id="UP001153076"/>
    </source>
</evidence>
<name>A0A9Q1Q8W6_9CARY</name>
<feature type="region of interest" description="Disordered" evidence="6">
    <location>
        <begin position="254"/>
        <end position="277"/>
    </location>
</feature>
<keyword evidence="4" id="KW-0805">Transcription regulation</keyword>
<dbReference type="GO" id="GO:0008270">
    <property type="term" value="F:zinc ion binding"/>
    <property type="evidence" value="ECO:0007669"/>
    <property type="project" value="UniProtKB-KW"/>
</dbReference>
<dbReference type="Proteomes" id="UP001153076">
    <property type="component" value="Unassembled WGS sequence"/>
</dbReference>
<evidence type="ECO:0000256" key="4">
    <source>
        <dbReference type="ARBA" id="ARBA00023015"/>
    </source>
</evidence>
<feature type="compositionally biased region" description="Polar residues" evidence="6">
    <location>
        <begin position="141"/>
        <end position="170"/>
    </location>
</feature>
<reference evidence="8" key="1">
    <citation type="submission" date="2022-04" db="EMBL/GenBank/DDBJ databases">
        <title>Carnegiea gigantea Genome sequencing and assembly v2.</title>
        <authorList>
            <person name="Copetti D."/>
            <person name="Sanderson M.J."/>
            <person name="Burquez A."/>
            <person name="Wojciechowski M.F."/>
        </authorList>
    </citation>
    <scope>NUCLEOTIDE SEQUENCE</scope>
    <source>
        <strain evidence="8">SGP5-SGP5p</strain>
        <tissue evidence="8">Aerial part</tissue>
    </source>
</reference>
<evidence type="ECO:0000256" key="5">
    <source>
        <dbReference type="ARBA" id="ARBA00023163"/>
    </source>
</evidence>
<dbReference type="GO" id="GO:0140566">
    <property type="term" value="F:histone reader activity"/>
    <property type="evidence" value="ECO:0007669"/>
    <property type="project" value="InterPro"/>
</dbReference>
<evidence type="ECO:0000259" key="7">
    <source>
        <dbReference type="Pfam" id="PF23121"/>
    </source>
</evidence>
<dbReference type="AlphaFoldDB" id="A0A9Q1Q8W6"/>
<evidence type="ECO:0000313" key="8">
    <source>
        <dbReference type="EMBL" id="KAJ8432360.1"/>
    </source>
</evidence>
<dbReference type="Pfam" id="PF23121">
    <property type="entry name" value="SPOC_AIPP2"/>
    <property type="match status" value="1"/>
</dbReference>
<keyword evidence="2" id="KW-0863">Zinc-finger</keyword>
<keyword evidence="5" id="KW-0804">Transcription</keyword>
<feature type="compositionally biased region" description="Polar residues" evidence="6">
    <location>
        <begin position="804"/>
        <end position="814"/>
    </location>
</feature>
<evidence type="ECO:0000256" key="3">
    <source>
        <dbReference type="ARBA" id="ARBA00022833"/>
    </source>
</evidence>
<dbReference type="InterPro" id="IPR049914">
    <property type="entry name" value="PHD1-3/5-6"/>
</dbReference>
<feature type="compositionally biased region" description="Low complexity" evidence="6">
    <location>
        <begin position="932"/>
        <end position="942"/>
    </location>
</feature>
<gene>
    <name evidence="8" type="ORF">Cgig2_014979</name>
</gene>